<proteinExistence type="predicted"/>
<evidence type="ECO:0000313" key="3">
    <source>
        <dbReference type="Proteomes" id="UP001303473"/>
    </source>
</evidence>
<comment type="caution">
    <text evidence="2">The sequence shown here is derived from an EMBL/GenBank/DDBJ whole genome shotgun (WGS) entry which is preliminary data.</text>
</comment>
<dbReference type="Proteomes" id="UP001303473">
    <property type="component" value="Unassembled WGS sequence"/>
</dbReference>
<evidence type="ECO:0000256" key="1">
    <source>
        <dbReference type="SAM" id="SignalP"/>
    </source>
</evidence>
<keyword evidence="3" id="KW-1185">Reference proteome</keyword>
<protein>
    <recommendedName>
        <fullName evidence="4">Secreted protein</fullName>
    </recommendedName>
</protein>
<dbReference type="AlphaFoldDB" id="A0AAN6S5Z2"/>
<accession>A0AAN6S5Z2</accession>
<dbReference type="EMBL" id="MU853780">
    <property type="protein sequence ID" value="KAK3941719.1"/>
    <property type="molecule type" value="Genomic_DNA"/>
</dbReference>
<keyword evidence="1" id="KW-0732">Signal</keyword>
<sequence>MVTAFLWSLPAAVYAGIDHQPSEWTGSLTSSSFSRGLVTEVGKLAICCELLLSPVSRPTLNSCKTKAFRQQSRSLSRTISLM</sequence>
<name>A0AAN6S5Z2_9PEZI</name>
<feature type="signal peptide" evidence="1">
    <location>
        <begin position="1"/>
        <end position="15"/>
    </location>
</feature>
<gene>
    <name evidence="2" type="ORF">QBC46DRAFT_381819</name>
</gene>
<evidence type="ECO:0000313" key="2">
    <source>
        <dbReference type="EMBL" id="KAK3941719.1"/>
    </source>
</evidence>
<evidence type="ECO:0008006" key="4">
    <source>
        <dbReference type="Google" id="ProtNLM"/>
    </source>
</evidence>
<reference evidence="3" key="1">
    <citation type="journal article" date="2023" name="Mol. Phylogenet. Evol.">
        <title>Genome-scale phylogeny and comparative genomics of the fungal order Sordariales.</title>
        <authorList>
            <person name="Hensen N."/>
            <person name="Bonometti L."/>
            <person name="Westerberg I."/>
            <person name="Brannstrom I.O."/>
            <person name="Guillou S."/>
            <person name="Cros-Aarteil S."/>
            <person name="Calhoun S."/>
            <person name="Haridas S."/>
            <person name="Kuo A."/>
            <person name="Mondo S."/>
            <person name="Pangilinan J."/>
            <person name="Riley R."/>
            <person name="LaButti K."/>
            <person name="Andreopoulos B."/>
            <person name="Lipzen A."/>
            <person name="Chen C."/>
            <person name="Yan M."/>
            <person name="Daum C."/>
            <person name="Ng V."/>
            <person name="Clum A."/>
            <person name="Steindorff A."/>
            <person name="Ohm R.A."/>
            <person name="Martin F."/>
            <person name="Silar P."/>
            <person name="Natvig D.O."/>
            <person name="Lalanne C."/>
            <person name="Gautier V."/>
            <person name="Ament-Velasquez S.L."/>
            <person name="Kruys A."/>
            <person name="Hutchinson M.I."/>
            <person name="Powell A.J."/>
            <person name="Barry K."/>
            <person name="Miller A.N."/>
            <person name="Grigoriev I.V."/>
            <person name="Debuchy R."/>
            <person name="Gladieux P."/>
            <person name="Hiltunen Thoren M."/>
            <person name="Johannesson H."/>
        </authorList>
    </citation>
    <scope>NUCLEOTIDE SEQUENCE [LARGE SCALE GENOMIC DNA]</scope>
    <source>
        <strain evidence="3">CBS 340.73</strain>
    </source>
</reference>
<organism evidence="2 3">
    <name type="scientific">Diplogelasinospora grovesii</name>
    <dbReference type="NCBI Taxonomy" id="303347"/>
    <lineage>
        <taxon>Eukaryota</taxon>
        <taxon>Fungi</taxon>
        <taxon>Dikarya</taxon>
        <taxon>Ascomycota</taxon>
        <taxon>Pezizomycotina</taxon>
        <taxon>Sordariomycetes</taxon>
        <taxon>Sordariomycetidae</taxon>
        <taxon>Sordariales</taxon>
        <taxon>Diplogelasinosporaceae</taxon>
        <taxon>Diplogelasinospora</taxon>
    </lineage>
</organism>
<feature type="chain" id="PRO_5042959307" description="Secreted protein" evidence="1">
    <location>
        <begin position="16"/>
        <end position="82"/>
    </location>
</feature>